<dbReference type="RefSeq" id="WP_210119056.1">
    <property type="nucleotide sequence ID" value="NZ_CP054142.1"/>
</dbReference>
<evidence type="ECO:0000313" key="6">
    <source>
        <dbReference type="Proteomes" id="UP000671908"/>
    </source>
</evidence>
<keyword evidence="2" id="KW-0813">Transport</keyword>
<dbReference type="Proteomes" id="UP000671908">
    <property type="component" value="Chromosome"/>
</dbReference>
<feature type="chain" id="PRO_5037882913" evidence="4">
    <location>
        <begin position="21"/>
        <end position="344"/>
    </location>
</feature>
<dbReference type="PANTHER" id="PTHR33376">
    <property type="match status" value="1"/>
</dbReference>
<dbReference type="AlphaFoldDB" id="A0A975F5L0"/>
<reference evidence="5 6" key="1">
    <citation type="journal article" date="2021" name="Microbiol. Resour. Announc.">
        <title>Complete Genome Sequences of Three Human Oral Treponema parvum Isolates.</title>
        <authorList>
            <person name="Zeng H."/>
            <person name="Watt R.M."/>
        </authorList>
    </citation>
    <scope>NUCLEOTIDE SEQUENCE [LARGE SCALE GENOMIC DNA]</scope>
    <source>
        <strain evidence="5 6">ATCC 700770</strain>
    </source>
</reference>
<dbReference type="KEGG" id="tpav:HRQ91_07970"/>
<sequence length="344" mass="37668">MSIKKIINITLFFAAAALLSAQTARIKIATIAPARSSWDIEENAMAQEWAKITGGAVTLQFMSATAMGGEGGVVQKLNSVRPGQRAPIGGAVFTSLGVNELVPEANILTMSVPGLFRDQKEVSMALEEFSSEMQKPILDRGYVVLGWFSVGWAYFFTKNEARTPEALKKQRLCVGSLTAPALTNAFKAAGYTTMDVPADKLLQSLKTPGGVEGLYTLPMYAYAAQYCKSVPYILDVPLCPVMAAFLISKDVWDEIPEKYKPAMIEAVKNAEKKFIVSQEKDNTEYLSRCRDSGATLVSLDSSERKAFQDSFIADSKKMYEAKEPVVNKALYDKISAFVKKSRGE</sequence>
<evidence type="ECO:0000313" key="5">
    <source>
        <dbReference type="EMBL" id="QTQ14394.1"/>
    </source>
</evidence>
<dbReference type="EMBL" id="CP054142">
    <property type="protein sequence ID" value="QTQ14394.1"/>
    <property type="molecule type" value="Genomic_DNA"/>
</dbReference>
<organism evidence="5 6">
    <name type="scientific">Treponema parvum</name>
    <dbReference type="NCBI Taxonomy" id="138851"/>
    <lineage>
        <taxon>Bacteria</taxon>
        <taxon>Pseudomonadati</taxon>
        <taxon>Spirochaetota</taxon>
        <taxon>Spirochaetia</taxon>
        <taxon>Spirochaetales</taxon>
        <taxon>Treponemataceae</taxon>
        <taxon>Treponema</taxon>
    </lineage>
</organism>
<accession>A0A975F5L0</accession>
<name>A0A975F5L0_9SPIR</name>
<feature type="signal peptide" evidence="4">
    <location>
        <begin position="1"/>
        <end position="20"/>
    </location>
</feature>
<proteinExistence type="inferred from homology"/>
<evidence type="ECO:0000256" key="4">
    <source>
        <dbReference type="SAM" id="SignalP"/>
    </source>
</evidence>
<gene>
    <name evidence="5" type="primary">dctP</name>
    <name evidence="5" type="ORF">HRQ91_07970</name>
</gene>
<dbReference type="PANTHER" id="PTHR33376:SF7">
    <property type="entry name" value="C4-DICARBOXYLATE-BINDING PROTEIN DCTB"/>
    <property type="match status" value="1"/>
</dbReference>
<comment type="similarity">
    <text evidence="1">Belongs to the bacterial solute-binding protein 7 family.</text>
</comment>
<evidence type="ECO:0000256" key="2">
    <source>
        <dbReference type="ARBA" id="ARBA00022448"/>
    </source>
</evidence>
<dbReference type="Gene3D" id="3.40.190.170">
    <property type="entry name" value="Bacterial extracellular solute-binding protein, family 7"/>
    <property type="match status" value="1"/>
</dbReference>
<keyword evidence="3 4" id="KW-0732">Signal</keyword>
<keyword evidence="6" id="KW-1185">Reference proteome</keyword>
<dbReference type="NCBIfam" id="NF037995">
    <property type="entry name" value="TRAP_S1"/>
    <property type="match status" value="1"/>
</dbReference>
<dbReference type="InterPro" id="IPR018389">
    <property type="entry name" value="DctP_fam"/>
</dbReference>
<evidence type="ECO:0000256" key="1">
    <source>
        <dbReference type="ARBA" id="ARBA00009023"/>
    </source>
</evidence>
<protein>
    <submittedName>
        <fullName evidence="5">TRAP transporter substrate-binding protein DctP</fullName>
    </submittedName>
</protein>
<evidence type="ECO:0000256" key="3">
    <source>
        <dbReference type="ARBA" id="ARBA00022729"/>
    </source>
</evidence>
<dbReference type="InterPro" id="IPR038404">
    <property type="entry name" value="TRAP_DctP_sf"/>
</dbReference>
<dbReference type="Pfam" id="PF03480">
    <property type="entry name" value="DctP"/>
    <property type="match status" value="1"/>
</dbReference>
<dbReference type="GO" id="GO:0055085">
    <property type="term" value="P:transmembrane transport"/>
    <property type="evidence" value="ECO:0007669"/>
    <property type="project" value="InterPro"/>
</dbReference>